<evidence type="ECO:0000313" key="2">
    <source>
        <dbReference type="Proteomes" id="UP000008370"/>
    </source>
</evidence>
<sequence length="163" mass="18459">MRRAQTCSIHKSVSITRTNLWVQTACQLGFRHPWAFHRQFATCNQCPPLHAVKTELGRLALGSSKTVTRWDADDFACDMRASEHEQDSVISDPHTGLCRARVDELMLVHVPVNALEAHLYAQIIPWCYRWPSSSRNKPSGRRGVQCAHGLKVVTSLVENRGER</sequence>
<dbReference type="EMBL" id="JH930471">
    <property type="protein sequence ID" value="EKM56881.1"/>
    <property type="molecule type" value="Genomic_DNA"/>
</dbReference>
<protein>
    <submittedName>
        <fullName evidence="1">Uncharacterized protein</fullName>
    </submittedName>
</protein>
<dbReference type="GeneID" id="18910150"/>
<dbReference type="RefSeq" id="XP_007394711.1">
    <property type="nucleotide sequence ID" value="XM_007394649.1"/>
</dbReference>
<reference evidence="1 2" key="1">
    <citation type="journal article" date="2012" name="BMC Genomics">
        <title>Comparative genomics of the white-rot fungi, Phanerochaete carnosa and P. chrysosporium, to elucidate the genetic basis of the distinct wood types they colonize.</title>
        <authorList>
            <person name="Suzuki H."/>
            <person name="MacDonald J."/>
            <person name="Syed K."/>
            <person name="Salamov A."/>
            <person name="Hori C."/>
            <person name="Aerts A."/>
            <person name="Henrissat B."/>
            <person name="Wiebenga A."/>
            <person name="vanKuyk P.A."/>
            <person name="Barry K."/>
            <person name="Lindquist E."/>
            <person name="LaButti K."/>
            <person name="Lapidus A."/>
            <person name="Lucas S."/>
            <person name="Coutinho P."/>
            <person name="Gong Y."/>
            <person name="Samejima M."/>
            <person name="Mahadevan R."/>
            <person name="Abou-Zaid M."/>
            <person name="de Vries R.P."/>
            <person name="Igarashi K."/>
            <person name="Yadav J.S."/>
            <person name="Grigoriev I.V."/>
            <person name="Master E.R."/>
        </authorList>
    </citation>
    <scope>NUCLEOTIDE SEQUENCE [LARGE SCALE GENOMIC DNA]</scope>
    <source>
        <strain evidence="1 2">HHB-10118-sp</strain>
    </source>
</reference>
<gene>
    <name evidence="1" type="ORF">PHACADRAFT_183454</name>
</gene>
<keyword evidence="2" id="KW-1185">Reference proteome</keyword>
<accession>K5V2V9</accession>
<dbReference type="InParanoid" id="K5V2V9"/>
<dbReference type="AlphaFoldDB" id="K5V2V9"/>
<dbReference type="HOGENOM" id="CLU_1627665_0_0_1"/>
<dbReference type="KEGG" id="pco:PHACADRAFT_183454"/>
<organism evidence="1 2">
    <name type="scientific">Phanerochaete carnosa (strain HHB-10118-sp)</name>
    <name type="common">White-rot fungus</name>
    <name type="synonym">Peniophora carnosa</name>
    <dbReference type="NCBI Taxonomy" id="650164"/>
    <lineage>
        <taxon>Eukaryota</taxon>
        <taxon>Fungi</taxon>
        <taxon>Dikarya</taxon>
        <taxon>Basidiomycota</taxon>
        <taxon>Agaricomycotina</taxon>
        <taxon>Agaricomycetes</taxon>
        <taxon>Polyporales</taxon>
        <taxon>Phanerochaetaceae</taxon>
        <taxon>Phanerochaete</taxon>
    </lineage>
</organism>
<dbReference type="Proteomes" id="UP000008370">
    <property type="component" value="Unassembled WGS sequence"/>
</dbReference>
<evidence type="ECO:0000313" key="1">
    <source>
        <dbReference type="EMBL" id="EKM56881.1"/>
    </source>
</evidence>
<proteinExistence type="predicted"/>
<name>K5V2V9_PHACS</name>